<sequence length="397" mass="43488">MDVFQYLSNPFEGDFVTLAAELAAMQYLTFCKRARRVGASVGQPEDALLDTVIEQLTQRAPSATYWTPEVGTIFTGIRQEPSAEVYAWLRAQIALSALATGVLEQVSLELDSQAPLLFAGRTFPATRLHIEGSAAQLEVTAADSDAAWSFSLAGQREGAPLWADDAGPGVFLELEGAPAVRFVGGDWHAAWGEEPCAAVVASENQRAQFSAALALLQRTMPHYFRWVTALLKEITPMQRPGEHMIASNSSALRLGGVDIATPASTTETVEMLIHECSHQYFHMASWLGTTVTPDARPHYSPLKRRERPLERILLGYHAFGNALIAFGRLVELGMDRDIDERRRTVVAYMDELKLPLADEDGISELGLALYRPLRARLAPQNSAELPAYPTTELPAAP</sequence>
<dbReference type="STRING" id="502025.Hoch_3006"/>
<name>D0LR05_HALO1</name>
<protein>
    <recommendedName>
        <fullName evidence="3">HEXXH motif domain-containing protein</fullName>
    </recommendedName>
</protein>
<evidence type="ECO:0000313" key="1">
    <source>
        <dbReference type="EMBL" id="ACY15513.1"/>
    </source>
</evidence>
<dbReference type="Proteomes" id="UP000001880">
    <property type="component" value="Chromosome"/>
</dbReference>
<accession>D0LR05</accession>
<dbReference type="AlphaFoldDB" id="D0LR05"/>
<dbReference type="EMBL" id="CP001804">
    <property type="protein sequence ID" value="ACY15513.1"/>
    <property type="molecule type" value="Genomic_DNA"/>
</dbReference>
<dbReference type="KEGG" id="hoh:Hoch_3006"/>
<organism evidence="1 2">
    <name type="scientific">Haliangium ochraceum (strain DSM 14365 / JCM 11303 / SMP-2)</name>
    <dbReference type="NCBI Taxonomy" id="502025"/>
    <lineage>
        <taxon>Bacteria</taxon>
        <taxon>Pseudomonadati</taxon>
        <taxon>Myxococcota</taxon>
        <taxon>Polyangia</taxon>
        <taxon>Haliangiales</taxon>
        <taxon>Kofleriaceae</taxon>
        <taxon>Haliangium</taxon>
    </lineage>
</organism>
<dbReference type="eggNOG" id="ENOG50331WD">
    <property type="taxonomic scope" value="Bacteria"/>
</dbReference>
<dbReference type="NCBIfam" id="TIGR04267">
    <property type="entry name" value="mod_HExxH"/>
    <property type="match status" value="1"/>
</dbReference>
<reference evidence="1 2" key="1">
    <citation type="journal article" date="2010" name="Stand. Genomic Sci.">
        <title>Complete genome sequence of Haliangium ochraceum type strain (SMP-2).</title>
        <authorList>
            <consortium name="US DOE Joint Genome Institute (JGI-PGF)"/>
            <person name="Ivanova N."/>
            <person name="Daum C."/>
            <person name="Lang E."/>
            <person name="Abt B."/>
            <person name="Kopitz M."/>
            <person name="Saunders E."/>
            <person name="Lapidus A."/>
            <person name="Lucas S."/>
            <person name="Glavina Del Rio T."/>
            <person name="Nolan M."/>
            <person name="Tice H."/>
            <person name="Copeland A."/>
            <person name="Cheng J.F."/>
            <person name="Chen F."/>
            <person name="Bruce D."/>
            <person name="Goodwin L."/>
            <person name="Pitluck S."/>
            <person name="Mavromatis K."/>
            <person name="Pati A."/>
            <person name="Mikhailova N."/>
            <person name="Chen A."/>
            <person name="Palaniappan K."/>
            <person name="Land M."/>
            <person name="Hauser L."/>
            <person name="Chang Y.J."/>
            <person name="Jeffries C.D."/>
            <person name="Detter J.C."/>
            <person name="Brettin T."/>
            <person name="Rohde M."/>
            <person name="Goker M."/>
            <person name="Bristow J."/>
            <person name="Markowitz V."/>
            <person name="Eisen J.A."/>
            <person name="Hugenholtz P."/>
            <person name="Kyrpides N.C."/>
            <person name="Klenk H.P."/>
        </authorList>
    </citation>
    <scope>NUCLEOTIDE SEQUENCE [LARGE SCALE GENOMIC DNA]</scope>
    <source>
        <strain evidence="2">DSM 14365 / CIP 107738 / JCM 11303 / AJ 13395 / SMP-2</strain>
    </source>
</reference>
<keyword evidence="2" id="KW-1185">Reference proteome</keyword>
<evidence type="ECO:0008006" key="3">
    <source>
        <dbReference type="Google" id="ProtNLM"/>
    </source>
</evidence>
<dbReference type="InterPro" id="IPR026337">
    <property type="entry name" value="AKG_HExxH"/>
</dbReference>
<dbReference type="RefSeq" id="WP_012828113.1">
    <property type="nucleotide sequence ID" value="NC_013440.1"/>
</dbReference>
<dbReference type="HOGENOM" id="CLU_694020_0_0_7"/>
<gene>
    <name evidence="1" type="ordered locus">Hoch_3006</name>
</gene>
<evidence type="ECO:0000313" key="2">
    <source>
        <dbReference type="Proteomes" id="UP000001880"/>
    </source>
</evidence>
<proteinExistence type="predicted"/>
<dbReference type="OrthoDB" id="5651686at2"/>